<evidence type="ECO:0000313" key="4">
    <source>
        <dbReference type="Proteomes" id="UP000179807"/>
    </source>
</evidence>
<dbReference type="GeneID" id="94849229"/>
<protein>
    <submittedName>
        <fullName evidence="3">Uncharacterized protein</fullName>
    </submittedName>
</protein>
<feature type="region of interest" description="Disordered" evidence="2">
    <location>
        <begin position="145"/>
        <end position="182"/>
    </location>
</feature>
<reference evidence="3" key="1">
    <citation type="submission" date="2016-10" db="EMBL/GenBank/DDBJ databases">
        <authorList>
            <person name="Benchimol M."/>
            <person name="Almeida L.G."/>
            <person name="Vasconcelos A.T."/>
            <person name="Perreira-Neves A."/>
            <person name="Rosa I.A."/>
            <person name="Tasca T."/>
            <person name="Bogo M.R."/>
            <person name="de Souza W."/>
        </authorList>
    </citation>
    <scope>NUCLEOTIDE SEQUENCE [LARGE SCALE GENOMIC DNA]</scope>
    <source>
        <strain evidence="3">K</strain>
    </source>
</reference>
<accession>A0A1J4KYZ2</accession>
<comment type="caution">
    <text evidence="3">The sequence shown here is derived from an EMBL/GenBank/DDBJ whole genome shotgun (WGS) entry which is preliminary data.</text>
</comment>
<dbReference type="Proteomes" id="UP000179807">
    <property type="component" value="Unassembled WGS sequence"/>
</dbReference>
<dbReference type="VEuPathDB" id="TrichDB:TRFO_42879"/>
<keyword evidence="4" id="KW-1185">Reference proteome</keyword>
<evidence type="ECO:0000256" key="1">
    <source>
        <dbReference type="SAM" id="Coils"/>
    </source>
</evidence>
<gene>
    <name evidence="3" type="ORF">TRFO_42879</name>
</gene>
<dbReference type="RefSeq" id="XP_068367941.1">
    <property type="nucleotide sequence ID" value="XM_068514525.1"/>
</dbReference>
<feature type="coiled-coil region" evidence="1">
    <location>
        <begin position="18"/>
        <end position="45"/>
    </location>
</feature>
<sequence length="404" mass="48049">MRQVRRSNNDIPKTKSKLTVVNKQISNLDKEIQEIQNELNFSRSMSADKLLDDVNIFPSSKRQGQKLYQQSIQVMNKRAEKNVIEEDPVDIAPQFRTNIHIKGYRPPEERIFDVNERKNQLIAQIQEEREKEILEKCTFKPEINPLSKDIKYDPNHLLRPKKKEAQKKPDKKTSQKSNNNKVQIGIYERQIEKAHFVQPKKELGNVITPRSEKQMVDRLTKQKNDVNLIDENNNSNKKYVSKQAIDRLVFQSIKKDIPEVVEEEVKEKPKCFMNKKSKEIMRNRRVDLFEEYKCAKERVRQKNEEIKEWRKLTEQNENDRNEKMKYPKIDTTKNPNVAGMDEYIERMKTRPLPKYEEEPIPTAIPPVVITKPFKFDIREEVKKQHFSNEVDNILNDIDELLKHM</sequence>
<proteinExistence type="predicted"/>
<name>A0A1J4KYZ2_9EUKA</name>
<evidence type="ECO:0000256" key="2">
    <source>
        <dbReference type="SAM" id="MobiDB-lite"/>
    </source>
</evidence>
<evidence type="ECO:0000313" key="3">
    <source>
        <dbReference type="EMBL" id="OHT14805.1"/>
    </source>
</evidence>
<keyword evidence="1" id="KW-0175">Coiled coil</keyword>
<dbReference type="EMBL" id="MLAK01000318">
    <property type="protein sequence ID" value="OHT14805.1"/>
    <property type="molecule type" value="Genomic_DNA"/>
</dbReference>
<organism evidence="3 4">
    <name type="scientific">Tritrichomonas foetus</name>
    <dbReference type="NCBI Taxonomy" id="1144522"/>
    <lineage>
        <taxon>Eukaryota</taxon>
        <taxon>Metamonada</taxon>
        <taxon>Parabasalia</taxon>
        <taxon>Tritrichomonadida</taxon>
        <taxon>Tritrichomonadidae</taxon>
        <taxon>Tritrichomonas</taxon>
    </lineage>
</organism>
<dbReference type="AlphaFoldDB" id="A0A1J4KYZ2"/>
<feature type="coiled-coil region" evidence="1">
    <location>
        <begin position="285"/>
        <end position="319"/>
    </location>
</feature>